<dbReference type="NCBIfam" id="TIGR03431">
    <property type="entry name" value="PhnD"/>
    <property type="match status" value="1"/>
</dbReference>
<dbReference type="InterPro" id="IPR017797">
    <property type="entry name" value="Phosphnate-bd"/>
</dbReference>
<evidence type="ECO:0000256" key="2">
    <source>
        <dbReference type="ARBA" id="ARBA00022729"/>
    </source>
</evidence>
<dbReference type="NCBIfam" id="TIGR01098">
    <property type="entry name" value="3A0109s03R"/>
    <property type="match status" value="1"/>
</dbReference>
<comment type="caution">
    <text evidence="4">The sequence shown here is derived from an EMBL/GenBank/DDBJ whole genome shotgun (WGS) entry which is preliminary data.</text>
</comment>
<comment type="similarity">
    <text evidence="1">Belongs to the phosphate/phosphite/phosphonate binding protein family.</text>
</comment>
<evidence type="ECO:0000313" key="4">
    <source>
        <dbReference type="EMBL" id="MET7014852.1"/>
    </source>
</evidence>
<dbReference type="RefSeq" id="WP_354601311.1">
    <property type="nucleotide sequence ID" value="NZ_JBEWZI010000011.1"/>
</dbReference>
<dbReference type="Proteomes" id="UP001549691">
    <property type="component" value="Unassembled WGS sequence"/>
</dbReference>
<sequence length="326" mass="36248">MLRKLLSIALASLACTAAHAADPEINFGVISTESAANLKADWQPVLEDMEKKTGYKIKAFFANDYAGIIEAMRFNKVQMAWMGNKSAMEAVDRANGEVFAQMTYADGSPGYWSLLVTHKDSVYKTLDDVLKRGKEINYGAGDPNSTSGTLVPGYYLYALNGIDPKTHYKAMRVGNHESNLMATAAKQVDVAITNTEVWEKFQKREADKAKNIQILWKSPLIAADPMVWRNDLSPDMKAKVKAFFLTYGRGDSADAKRELANMNKLTFGNFNESSNKQLVPFRQLELFKDKAKLDNDDRMDPAAKQAKLAEINKKLAELQAQIASAK</sequence>
<dbReference type="PANTHER" id="PTHR35841:SF1">
    <property type="entry name" value="PHOSPHONATES-BINDING PERIPLASMIC PROTEIN"/>
    <property type="match status" value="1"/>
</dbReference>
<dbReference type="InterPro" id="IPR005770">
    <property type="entry name" value="PhnD"/>
</dbReference>
<reference evidence="4 5" key="1">
    <citation type="submission" date="2024-07" db="EMBL/GenBank/DDBJ databases">
        <title>Uliginosibacterium flavum JJ3220;KACC:17644.</title>
        <authorList>
            <person name="Kim M.K."/>
        </authorList>
    </citation>
    <scope>NUCLEOTIDE SEQUENCE [LARGE SCALE GENOMIC DNA]</scope>
    <source>
        <strain evidence="4 5">KACC:17644</strain>
    </source>
</reference>
<name>A0ABV2TLQ4_9RHOO</name>
<organism evidence="4 5">
    <name type="scientific">Uliginosibacterium flavum</name>
    <dbReference type="NCBI Taxonomy" id="1396831"/>
    <lineage>
        <taxon>Bacteria</taxon>
        <taxon>Pseudomonadati</taxon>
        <taxon>Pseudomonadota</taxon>
        <taxon>Betaproteobacteria</taxon>
        <taxon>Rhodocyclales</taxon>
        <taxon>Zoogloeaceae</taxon>
        <taxon>Uliginosibacterium</taxon>
    </lineage>
</organism>
<evidence type="ECO:0000256" key="1">
    <source>
        <dbReference type="ARBA" id="ARBA00007162"/>
    </source>
</evidence>
<protein>
    <submittedName>
        <fullName evidence="4">Phosphonate ABC transporter substrate-binding protein</fullName>
    </submittedName>
</protein>
<dbReference type="Gene3D" id="3.40.190.10">
    <property type="entry name" value="Periplasmic binding protein-like II"/>
    <property type="match status" value="2"/>
</dbReference>
<keyword evidence="2 3" id="KW-0732">Signal</keyword>
<accession>A0ABV2TLQ4</accession>
<feature type="chain" id="PRO_5045728772" evidence="3">
    <location>
        <begin position="21"/>
        <end position="326"/>
    </location>
</feature>
<dbReference type="SUPFAM" id="SSF53850">
    <property type="entry name" value="Periplasmic binding protein-like II"/>
    <property type="match status" value="1"/>
</dbReference>
<gene>
    <name evidence="4" type="primary">phnD</name>
    <name evidence="4" type="ORF">ABXR19_11685</name>
</gene>
<dbReference type="PROSITE" id="PS51257">
    <property type="entry name" value="PROKAR_LIPOPROTEIN"/>
    <property type="match status" value="1"/>
</dbReference>
<dbReference type="EMBL" id="JBEWZI010000011">
    <property type="protein sequence ID" value="MET7014852.1"/>
    <property type="molecule type" value="Genomic_DNA"/>
</dbReference>
<evidence type="ECO:0000256" key="3">
    <source>
        <dbReference type="SAM" id="SignalP"/>
    </source>
</evidence>
<keyword evidence="5" id="KW-1185">Reference proteome</keyword>
<dbReference type="PANTHER" id="PTHR35841">
    <property type="entry name" value="PHOSPHONATES-BINDING PERIPLASMIC PROTEIN"/>
    <property type="match status" value="1"/>
</dbReference>
<dbReference type="Pfam" id="PF12974">
    <property type="entry name" value="Phosphonate-bd"/>
    <property type="match status" value="1"/>
</dbReference>
<evidence type="ECO:0000313" key="5">
    <source>
        <dbReference type="Proteomes" id="UP001549691"/>
    </source>
</evidence>
<dbReference type="Gene3D" id="1.20.58.90">
    <property type="match status" value="1"/>
</dbReference>
<proteinExistence type="inferred from homology"/>
<feature type="signal peptide" evidence="3">
    <location>
        <begin position="1"/>
        <end position="20"/>
    </location>
</feature>